<dbReference type="eggNOG" id="KOG4498">
    <property type="taxonomic scope" value="Eukaryota"/>
</dbReference>
<keyword evidence="6" id="KW-1185">Reference proteome</keyword>
<dbReference type="InterPro" id="IPR027417">
    <property type="entry name" value="P-loop_NTPase"/>
</dbReference>
<dbReference type="Proteomes" id="UP000007148">
    <property type="component" value="Unassembled WGS sequence"/>
</dbReference>
<dbReference type="Gene3D" id="3.40.50.300">
    <property type="entry name" value="P-loop containing nucleotide triphosphate hydrolases"/>
    <property type="match status" value="1"/>
</dbReference>
<proteinExistence type="predicted"/>
<dbReference type="InterPro" id="IPR002641">
    <property type="entry name" value="PNPLA_dom"/>
</dbReference>
<dbReference type="OrthoDB" id="40334at2759"/>
<evidence type="ECO:0000256" key="2">
    <source>
        <dbReference type="PROSITE-ProRule" id="PRU01161"/>
    </source>
</evidence>
<gene>
    <name evidence="5" type="ORF">PIIN_02266</name>
</gene>
<sequence>MATINDEYDKGIRIISFDGGGPGVLSELFTLKEIMYRLQNVLDLDDLPRPCHFVDLVAGCGLGGFAALLLGRLGLSIDDTIEAVAKVGPLVCCKGESSANGKKLNTNKLRVAIAEVVRRHGFEETVMLLEEDGTASPCKTFVCLTPAVTMMTCHHLRTYTSPLSLPLNCTVVDAALATMASSLYFDPVQIGRQLFLGASLGYNNPTREAIREAWDVWGADRSVACILSLGTGASNALNKEKPVENLLRDILEDCDKIANDLKGQLQAPDLYMRLSVLRGLDNIDVQKWDPETVGVIESHTKDYISHLSSHKLATFIESLVNRPSRTSIGALNKAHRETVYSKSVPLVSQFFVPRETLFEQMSDYLLAKVANKRSIVVLHGAGGGGKTQLVSYFVQRYRQNYSHIFYVDASSLASLQADLKAAIRSLGVTYLYGTYKDALAFLAQPSNTRWLLVYDNADDTSVSLEAYLPQCEHGSIVITTRNAHHAGLAPDSSIEVGPMTEPEAIEALLYAASRPKDTPRSERQYAKEIVRALGFLPAAIVQAGRSCSRGQSLNMYLSLFDAQPRKLLERGHAGSLDQYRYPSVYAALSVSRNDLEAIPKQFLHLAAFFHHSDIPVATIIAAIECSFNNPAEYIAHSGKVVELRQRLRQCLAPEATDSSLALLHIDGILESLGSFSLINRTNVAGRQLFHFHPLTQVWARSILSPDEQIINNHMAALVLSCCSDKKHQSLHSSIVPHIQAVLGISSSLHPNYLAAFAPLLHEAGEYDQACKLWRTVRDRCIEEHGLANVTTVRASLSFAQMLRDCGKFDEAEEVGAEVVEISGRFITEDVGLVVRAFRSAAVTFECQVKWESAAGQLYEALKILEGSKGDHTELLLEVQEHLAVTHQEQGHWQKAESLRSQILGARREKLGVDHEKTIEAMVNLADTYLEQGRWNEAASMQSQVLQIRSQCLGMSHPATMAAATDLAVTYERLGRWNAAVTLQEDLLETRRRLLPNDHPDLIEAAGNLASTYCNQGRWVDAEKLQREVLSMRRSSLGNEHKETAYAISELAATLYDMGRYSQAEKLQREALAIRKKVLGENHPDTLISISSLACTLSDMGKWTRAEQLARDAIEKMKELMPKNHPDTLNAIGGLAFTLSEQGRYEDAEKLQRELLEAYESTLGEHPDTLIARRDLASTYCELGKWSDALALQLKVVEQSRELLDEQHPDALLASRNLAWTYLQMGRWKDAYTLLETTVSHMTISMGPNHPDTIEARSDLATTLYEMGRFAEAEDIQREVLKLRKTLNMDYEPHEATSLSMESPASKDLVEAERHHEETLQSLGREHPDTLLAMGDLALTIANAGRWDDAAKLQVETLKSCEVVFGKRHPSTLEAMGNLAATYSLMMETVKAEELQKEVLEISEKVLGEHHPDTILAKSALAATYSDTERYEDALKLQIDLVDLHKRHMGEEHPETLTAQMDLALTYSEMGSTKEAEALQRTMVEKCTRILGKEHPDTCCAITNLASTLSQQENWEEAAELQSSVIDISRKVLGSGHPDFLANLTNLSQTYTKLGRWADAEALQRQVVDGWAKKVAGREHPRYKRANSALQQIKQQRRELEGYVDKQDEQILSPVEVDSPLSEGFGLVHKFLETFPVLRRIRLPSSVTMLWAKWGHLGFYGGIIFKLEEAAKIVIWSETGESVTFGSLFEHQKTIVVFIRHFLCGICQAYVEELGKVPKSDLDAAGTRIVVVGCGGWPAIKQYRVNANNYPYEIYAEPTRKLHQVLGLISNLKGPAAGEARKSYVPSVLTTTLASIGTGLRHLGMAFNMGNTTQLGGDFVLGPGLHTEFAWRMRNTQDHVEIDDLMKAAGVAYRASGN</sequence>
<dbReference type="SUPFAM" id="SSF48452">
    <property type="entry name" value="TPR-like"/>
    <property type="match status" value="6"/>
</dbReference>
<evidence type="ECO:0000259" key="4">
    <source>
        <dbReference type="PROSITE" id="PS51635"/>
    </source>
</evidence>
<dbReference type="InterPro" id="IPR032801">
    <property type="entry name" value="PXL2A/B/C"/>
</dbReference>
<organism evidence="5 6">
    <name type="scientific">Serendipita indica (strain DSM 11827)</name>
    <name type="common">Root endophyte fungus</name>
    <name type="synonym">Piriformospora indica</name>
    <dbReference type="NCBI Taxonomy" id="1109443"/>
    <lineage>
        <taxon>Eukaryota</taxon>
        <taxon>Fungi</taxon>
        <taxon>Dikarya</taxon>
        <taxon>Basidiomycota</taxon>
        <taxon>Agaricomycotina</taxon>
        <taxon>Agaricomycetes</taxon>
        <taxon>Sebacinales</taxon>
        <taxon>Serendipitaceae</taxon>
        <taxon>Serendipita</taxon>
    </lineage>
</organism>
<dbReference type="Pfam" id="PF13911">
    <property type="entry name" value="AhpC-TSA_2"/>
    <property type="match status" value="1"/>
</dbReference>
<evidence type="ECO:0000313" key="5">
    <source>
        <dbReference type="EMBL" id="CCA68402.1"/>
    </source>
</evidence>
<evidence type="ECO:0000256" key="3">
    <source>
        <dbReference type="SAM" id="Coils"/>
    </source>
</evidence>
<dbReference type="SUPFAM" id="SSF52540">
    <property type="entry name" value="P-loop containing nucleoside triphosphate hydrolases"/>
    <property type="match status" value="1"/>
</dbReference>
<comment type="caution">
    <text evidence="5">The sequence shown here is derived from an EMBL/GenBank/DDBJ whole genome shotgun (WGS) entry which is preliminary data.</text>
</comment>
<dbReference type="CDD" id="cd02970">
    <property type="entry name" value="PRX_like2"/>
    <property type="match status" value="1"/>
</dbReference>
<feature type="domain" description="PNPLA" evidence="4">
    <location>
        <begin position="15"/>
        <end position="210"/>
    </location>
</feature>
<dbReference type="Pfam" id="PF13424">
    <property type="entry name" value="TPR_12"/>
    <property type="match status" value="7"/>
</dbReference>
<dbReference type="SUPFAM" id="SSF52833">
    <property type="entry name" value="Thioredoxin-like"/>
    <property type="match status" value="1"/>
</dbReference>
<dbReference type="InterPro" id="IPR011990">
    <property type="entry name" value="TPR-like_helical_dom_sf"/>
</dbReference>
<name>G4TAQ9_SERID</name>
<dbReference type="Gene3D" id="3.40.1090.10">
    <property type="entry name" value="Cytosolic phospholipase A2 catalytic domain"/>
    <property type="match status" value="1"/>
</dbReference>
<accession>G4TAQ9</accession>
<dbReference type="InterPro" id="IPR053137">
    <property type="entry name" value="NLR-like"/>
</dbReference>
<dbReference type="PANTHER" id="PTHR46082">
    <property type="entry name" value="ATP/GTP-BINDING PROTEIN-RELATED"/>
    <property type="match status" value="1"/>
</dbReference>
<evidence type="ECO:0000256" key="1">
    <source>
        <dbReference type="ARBA" id="ARBA00023098"/>
    </source>
</evidence>
<keyword evidence="1" id="KW-0443">Lipid metabolism</keyword>
<dbReference type="InterPro" id="IPR036249">
    <property type="entry name" value="Thioredoxin-like_sf"/>
</dbReference>
<dbReference type="PANTHER" id="PTHR46082:SF11">
    <property type="entry name" value="AAA+ ATPASE DOMAIN-CONTAINING PROTEIN-RELATED"/>
    <property type="match status" value="1"/>
</dbReference>
<evidence type="ECO:0000313" key="6">
    <source>
        <dbReference type="Proteomes" id="UP000007148"/>
    </source>
</evidence>
<comment type="caution">
    <text evidence="2">Lacks conserved residue(s) required for the propagation of feature annotation.</text>
</comment>
<dbReference type="OMA" id="DVQVMDM"/>
<dbReference type="EMBL" id="CAFZ01000032">
    <property type="protein sequence ID" value="CCA68402.1"/>
    <property type="molecule type" value="Genomic_DNA"/>
</dbReference>
<dbReference type="Gene3D" id="1.25.40.10">
    <property type="entry name" value="Tetratricopeptide repeat domain"/>
    <property type="match status" value="6"/>
</dbReference>
<dbReference type="Pfam" id="PF13374">
    <property type="entry name" value="TPR_10"/>
    <property type="match status" value="1"/>
</dbReference>
<dbReference type="Pfam" id="PF01734">
    <property type="entry name" value="Patatin"/>
    <property type="match status" value="1"/>
</dbReference>
<dbReference type="eggNOG" id="KOG1840">
    <property type="taxonomic scope" value="Eukaryota"/>
</dbReference>
<dbReference type="STRING" id="1109443.G4TAQ9"/>
<dbReference type="PROSITE" id="PS51635">
    <property type="entry name" value="PNPLA"/>
    <property type="match status" value="1"/>
</dbReference>
<dbReference type="InterPro" id="IPR019734">
    <property type="entry name" value="TPR_rpt"/>
</dbReference>
<dbReference type="GO" id="GO:0046486">
    <property type="term" value="P:glycerolipid metabolic process"/>
    <property type="evidence" value="ECO:0007669"/>
    <property type="project" value="UniProtKB-ARBA"/>
</dbReference>
<dbReference type="SMART" id="SM00028">
    <property type="entry name" value="TPR"/>
    <property type="match status" value="12"/>
</dbReference>
<dbReference type="HOGENOM" id="CLU_002693_0_0_1"/>
<dbReference type="InterPro" id="IPR016035">
    <property type="entry name" value="Acyl_Trfase/lysoPLipase"/>
</dbReference>
<keyword evidence="3" id="KW-0175">Coiled coil</keyword>
<dbReference type="InParanoid" id="G4TAQ9"/>
<reference evidence="5 6" key="1">
    <citation type="journal article" date="2011" name="PLoS Pathog.">
        <title>Endophytic Life Strategies Decoded by Genome and Transcriptome Analyses of the Mutualistic Root Symbiont Piriformospora indica.</title>
        <authorList>
            <person name="Zuccaro A."/>
            <person name="Lahrmann U."/>
            <person name="Guldener U."/>
            <person name="Langen G."/>
            <person name="Pfiffi S."/>
            <person name="Biedenkopf D."/>
            <person name="Wong P."/>
            <person name="Samans B."/>
            <person name="Grimm C."/>
            <person name="Basiewicz M."/>
            <person name="Murat C."/>
            <person name="Martin F."/>
            <person name="Kogel K.H."/>
        </authorList>
    </citation>
    <scope>NUCLEOTIDE SEQUENCE [LARGE SCALE GENOMIC DNA]</scope>
    <source>
        <strain evidence="5 6">DSM 11827</strain>
    </source>
</reference>
<feature type="coiled-coil region" evidence="3">
    <location>
        <begin position="1582"/>
        <end position="1609"/>
    </location>
</feature>
<dbReference type="SUPFAM" id="SSF52151">
    <property type="entry name" value="FabD/lysophospholipase-like"/>
    <property type="match status" value="1"/>
</dbReference>
<protein>
    <submittedName>
        <fullName evidence="5">Related to kinesin light chain</fullName>
    </submittedName>
</protein>
<dbReference type="Gene3D" id="3.40.30.10">
    <property type="entry name" value="Glutaredoxin"/>
    <property type="match status" value="1"/>
</dbReference>